<protein>
    <recommendedName>
        <fullName evidence="4">HAF repeat-containing protein</fullName>
    </recommendedName>
</protein>
<dbReference type="NCBIfam" id="TIGR02913">
    <property type="entry name" value="HAF_rpt"/>
    <property type="match status" value="1"/>
</dbReference>
<accession>A0ABS3Y1Q1</accession>
<reference evidence="2 3" key="1">
    <citation type="submission" date="2021-02" db="EMBL/GenBank/DDBJ databases">
        <title>Streptomyces spirodelae sp. nov., isolated from duckweed.</title>
        <authorList>
            <person name="Saimee Y."/>
            <person name="Duangmal K."/>
        </authorList>
    </citation>
    <scope>NUCLEOTIDE SEQUENCE [LARGE SCALE GENOMIC DNA]</scope>
    <source>
        <strain evidence="2 3">DSM 42105</strain>
    </source>
</reference>
<gene>
    <name evidence="2" type="ORF">JW613_25005</name>
</gene>
<evidence type="ECO:0008006" key="4">
    <source>
        <dbReference type="Google" id="ProtNLM"/>
    </source>
</evidence>
<comment type="caution">
    <text evidence="2">The sequence shown here is derived from an EMBL/GenBank/DDBJ whole genome shotgun (WGS) entry which is preliminary data.</text>
</comment>
<dbReference type="GeneID" id="96261881"/>
<evidence type="ECO:0000256" key="1">
    <source>
        <dbReference type="SAM" id="SignalP"/>
    </source>
</evidence>
<organism evidence="2 3">
    <name type="scientific">Streptomyces smyrnaeus</name>
    <dbReference type="NCBI Taxonomy" id="1387713"/>
    <lineage>
        <taxon>Bacteria</taxon>
        <taxon>Bacillati</taxon>
        <taxon>Actinomycetota</taxon>
        <taxon>Actinomycetes</taxon>
        <taxon>Kitasatosporales</taxon>
        <taxon>Streptomycetaceae</taxon>
        <taxon>Streptomyces</taxon>
    </lineage>
</organism>
<sequence>MTGDTGRGGRPGARRAVLAAVSAALMATALPATAAAAESVPRWTAQRMTGSVGSMHVVTGTNNRGQVIGWGVTPDAEWRSFLWDGERLTAPPTLPDGSEPQFQAINDRGQVAGYDKLADGSRRAVLWSADGRPRALGATGIVGVQDLNERGQVLIDRRPHQRDLLWDGERLRTLTPPGPDEAAAPTQGYQLNDRGQVLANTYPRLTPAPQPHPERTFVWRDGASSWVPTPPGTGEEAVVLPAGFTERGLVAAEVSDPSDPSGHRPYLAWRGKVTPLPPLPGTGYPALSRRQDSVNERGDTVGTVYDPQADKLRAVLWSHGRPRELGGGSGGDNRAVVLNERGDVAGWSVTARGVPHAVLWRDGRMHVLGTPEGHVSSRAAFVTDRGEVSGTATSERGDVYAFLWRRR</sequence>
<keyword evidence="3" id="KW-1185">Reference proteome</keyword>
<proteinExistence type="predicted"/>
<name>A0ABS3Y1Q1_9ACTN</name>
<dbReference type="Proteomes" id="UP000721954">
    <property type="component" value="Unassembled WGS sequence"/>
</dbReference>
<feature type="signal peptide" evidence="1">
    <location>
        <begin position="1"/>
        <end position="34"/>
    </location>
</feature>
<keyword evidence="1" id="KW-0732">Signal</keyword>
<feature type="chain" id="PRO_5046936772" description="HAF repeat-containing protein" evidence="1">
    <location>
        <begin position="35"/>
        <end position="407"/>
    </location>
</feature>
<dbReference type="InterPro" id="IPR014262">
    <property type="entry name" value="HAF_rpt"/>
</dbReference>
<evidence type="ECO:0000313" key="2">
    <source>
        <dbReference type="EMBL" id="MBO8201526.1"/>
    </source>
</evidence>
<dbReference type="RefSeq" id="WP_209213163.1">
    <property type="nucleotide sequence ID" value="NZ_JAFFZM010000016.1"/>
</dbReference>
<dbReference type="EMBL" id="JAFFZM010000016">
    <property type="protein sequence ID" value="MBO8201526.1"/>
    <property type="molecule type" value="Genomic_DNA"/>
</dbReference>
<evidence type="ECO:0000313" key="3">
    <source>
        <dbReference type="Proteomes" id="UP000721954"/>
    </source>
</evidence>